<keyword evidence="10" id="KW-0496">Mitochondrion</keyword>
<dbReference type="InterPro" id="IPR010505">
    <property type="entry name" value="MoaA_twitch"/>
</dbReference>
<evidence type="ECO:0000256" key="9">
    <source>
        <dbReference type="ARBA" id="ARBA00023014"/>
    </source>
</evidence>
<evidence type="ECO:0000256" key="13">
    <source>
        <dbReference type="ARBA" id="ARBA00023239"/>
    </source>
</evidence>
<evidence type="ECO:0000256" key="8">
    <source>
        <dbReference type="ARBA" id="ARBA00023004"/>
    </source>
</evidence>
<dbReference type="InterPro" id="IPR013483">
    <property type="entry name" value="MoaA"/>
</dbReference>
<dbReference type="EMBL" id="AMGV01000005">
    <property type="protein sequence ID" value="KEF56549.1"/>
    <property type="molecule type" value="Genomic_DNA"/>
</dbReference>
<dbReference type="SFLD" id="SFLDG01067">
    <property type="entry name" value="SPASM/twitch_domain_containing"/>
    <property type="match status" value="1"/>
</dbReference>
<dbReference type="UniPathway" id="UPA00344"/>
<evidence type="ECO:0000256" key="11">
    <source>
        <dbReference type="ARBA" id="ARBA00023134"/>
    </source>
</evidence>
<accession>A0A072P8V1</accession>
<dbReference type="SMART" id="SM00729">
    <property type="entry name" value="Elp3"/>
    <property type="match status" value="1"/>
</dbReference>
<evidence type="ECO:0000256" key="2">
    <source>
        <dbReference type="ARBA" id="ARBA00005046"/>
    </source>
</evidence>
<keyword evidence="8" id="KW-0408">Iron</keyword>
<keyword evidence="9" id="KW-0411">Iron-sulfur</keyword>
<dbReference type="PANTHER" id="PTHR22960:SF0">
    <property type="entry name" value="MOLYBDENUM COFACTOR BIOSYNTHESIS PROTEIN 1"/>
    <property type="match status" value="1"/>
</dbReference>
<dbReference type="InterPro" id="IPR058240">
    <property type="entry name" value="rSAM_sf"/>
</dbReference>
<dbReference type="PROSITE" id="PS51918">
    <property type="entry name" value="RADICAL_SAM"/>
    <property type="match status" value="1"/>
</dbReference>
<dbReference type="AlphaFoldDB" id="A0A072P8V1"/>
<dbReference type="STRING" id="1182545.A0A072P8V1"/>
<keyword evidence="7" id="KW-0547">Nucleotide-binding</keyword>
<dbReference type="Proteomes" id="UP000027920">
    <property type="component" value="Unassembled WGS sequence"/>
</dbReference>
<evidence type="ECO:0000256" key="4">
    <source>
        <dbReference type="ARBA" id="ARBA00022485"/>
    </source>
</evidence>
<dbReference type="PANTHER" id="PTHR22960">
    <property type="entry name" value="MOLYBDOPTERIN COFACTOR SYNTHESIS PROTEIN A"/>
    <property type="match status" value="1"/>
</dbReference>
<comment type="cofactor">
    <cofactor evidence="1">
        <name>[4Fe-4S] cluster</name>
        <dbReference type="ChEBI" id="CHEBI:49883"/>
    </cofactor>
</comment>
<dbReference type="Pfam" id="PF04055">
    <property type="entry name" value="Radical_SAM"/>
    <property type="match status" value="1"/>
</dbReference>
<dbReference type="InterPro" id="IPR006638">
    <property type="entry name" value="Elp3/MiaA/NifB-like_rSAM"/>
</dbReference>
<name>A0A072P8V1_9EURO</name>
<dbReference type="InterPro" id="IPR000385">
    <property type="entry name" value="MoaA_NifB_PqqE_Fe-S-bd_CS"/>
</dbReference>
<sequence length="457" mass="51545">MAEANFKHLIATLVRQTRPQSLRHVKAPIGPQQHARCISATTSGDIRPTKVETAQWQPHTARPTPHQRPQSEQGRLEQLRSDPEPRPFSSFLTDSYARQHNYLRISVTERCNLRCLYCMPEEGIQLSPPERLLTTPEIVYLSELFVNQGVNKIRLTGGEPTVRKDIVELMRQIGNLRGKGLKELCLTTNGISLHRKLDAMVESGLTGVNLSLDTLDPFQFQIMTRRNGHEAVMKSINRILEMNKQGAGIKLKINCVVMRGLNEREILPFVELGRDQDLEVRFIEYMPFDGNKWSENKMLGYGEMLALIRQKYPDVQKVQDHKNDTSKTYKVPGFAGRIGFITSMTHNFCGTCNRLRITGDGNIKVCLFDNAEVSLRDLLRESNGGKPINSEAMDAIRTHELQQLSQSLGTADDLGVSRKQAQLLNVIGMAVKNKKEKHAGIGELENMKNRPMILIGG</sequence>
<keyword evidence="5" id="KW-0949">S-adenosyl-L-methionine</keyword>
<keyword evidence="11" id="KW-0342">GTP-binding</keyword>
<dbReference type="InterPro" id="IPR013785">
    <property type="entry name" value="Aldolase_TIM"/>
</dbReference>
<organism evidence="17 18">
    <name type="scientific">Exophiala aquamarina CBS 119918</name>
    <dbReference type="NCBI Taxonomy" id="1182545"/>
    <lineage>
        <taxon>Eukaryota</taxon>
        <taxon>Fungi</taxon>
        <taxon>Dikarya</taxon>
        <taxon>Ascomycota</taxon>
        <taxon>Pezizomycotina</taxon>
        <taxon>Eurotiomycetes</taxon>
        <taxon>Chaetothyriomycetidae</taxon>
        <taxon>Chaetothyriales</taxon>
        <taxon>Herpotrichiellaceae</taxon>
        <taxon>Exophiala</taxon>
    </lineage>
</organism>
<keyword evidence="12" id="KW-0501">Molybdenum cofactor biosynthesis</keyword>
<keyword evidence="18" id="KW-1185">Reference proteome</keyword>
<dbReference type="InterPro" id="IPR050105">
    <property type="entry name" value="MoCo_biosynth_MoaA/MoaC"/>
</dbReference>
<dbReference type="Gene3D" id="3.20.20.70">
    <property type="entry name" value="Aldolase class I"/>
    <property type="match status" value="1"/>
</dbReference>
<dbReference type="InterPro" id="IPR007197">
    <property type="entry name" value="rSAM"/>
</dbReference>
<proteinExistence type="predicted"/>
<evidence type="ECO:0000256" key="12">
    <source>
        <dbReference type="ARBA" id="ARBA00023150"/>
    </source>
</evidence>
<evidence type="ECO:0000256" key="7">
    <source>
        <dbReference type="ARBA" id="ARBA00022741"/>
    </source>
</evidence>
<evidence type="ECO:0000256" key="5">
    <source>
        <dbReference type="ARBA" id="ARBA00022691"/>
    </source>
</evidence>
<feature type="domain" description="Radical SAM core" evidence="16">
    <location>
        <begin position="95"/>
        <end position="314"/>
    </location>
</feature>
<dbReference type="HOGENOM" id="CLU_009273_0_0_1"/>
<evidence type="ECO:0000256" key="1">
    <source>
        <dbReference type="ARBA" id="ARBA00001966"/>
    </source>
</evidence>
<keyword evidence="13" id="KW-0456">Lyase</keyword>
<dbReference type="SUPFAM" id="SSF102114">
    <property type="entry name" value="Radical SAM enzymes"/>
    <property type="match status" value="1"/>
</dbReference>
<dbReference type="GO" id="GO:0006777">
    <property type="term" value="P:Mo-molybdopterin cofactor biosynthetic process"/>
    <property type="evidence" value="ECO:0007669"/>
    <property type="project" value="UniProtKB-KW"/>
</dbReference>
<gene>
    <name evidence="17" type="ORF">A1O9_06737</name>
</gene>
<dbReference type="EC" id="4.1.99.22" evidence="3"/>
<dbReference type="GO" id="GO:0061799">
    <property type="term" value="F:cyclic pyranopterin monophosphate synthase activity"/>
    <property type="evidence" value="ECO:0007669"/>
    <property type="project" value="TreeGrafter"/>
</dbReference>
<dbReference type="SFLD" id="SFLDS00029">
    <property type="entry name" value="Radical_SAM"/>
    <property type="match status" value="1"/>
</dbReference>
<dbReference type="GeneID" id="25281653"/>
<comment type="caution">
    <text evidence="17">The sequence shown here is derived from an EMBL/GenBank/DDBJ whole genome shotgun (WGS) entry which is preliminary data.</text>
</comment>
<dbReference type="CDD" id="cd01335">
    <property type="entry name" value="Radical_SAM"/>
    <property type="match status" value="1"/>
</dbReference>
<reference evidence="17 18" key="1">
    <citation type="submission" date="2013-03" db="EMBL/GenBank/DDBJ databases">
        <title>The Genome Sequence of Exophiala aquamarina CBS 119918.</title>
        <authorList>
            <consortium name="The Broad Institute Genomics Platform"/>
            <person name="Cuomo C."/>
            <person name="de Hoog S."/>
            <person name="Gorbushina A."/>
            <person name="Walker B."/>
            <person name="Young S.K."/>
            <person name="Zeng Q."/>
            <person name="Gargeya S."/>
            <person name="Fitzgerald M."/>
            <person name="Haas B."/>
            <person name="Abouelleil A."/>
            <person name="Allen A.W."/>
            <person name="Alvarado L."/>
            <person name="Arachchi H.M."/>
            <person name="Berlin A.M."/>
            <person name="Chapman S.B."/>
            <person name="Gainer-Dewar J."/>
            <person name="Goldberg J."/>
            <person name="Griggs A."/>
            <person name="Gujja S."/>
            <person name="Hansen M."/>
            <person name="Howarth C."/>
            <person name="Imamovic A."/>
            <person name="Ireland A."/>
            <person name="Larimer J."/>
            <person name="McCowan C."/>
            <person name="Murphy C."/>
            <person name="Pearson M."/>
            <person name="Poon T.W."/>
            <person name="Priest M."/>
            <person name="Roberts A."/>
            <person name="Saif S."/>
            <person name="Shea T."/>
            <person name="Sisk P."/>
            <person name="Sykes S."/>
            <person name="Wortman J."/>
            <person name="Nusbaum C."/>
            <person name="Birren B."/>
        </authorList>
    </citation>
    <scope>NUCLEOTIDE SEQUENCE [LARGE SCALE GENOMIC DNA]</scope>
    <source>
        <strain evidence="17 18">CBS 119918</strain>
    </source>
</reference>
<dbReference type="VEuPathDB" id="FungiDB:A1O9_06737"/>
<dbReference type="OrthoDB" id="429626at2759"/>
<evidence type="ECO:0000313" key="17">
    <source>
        <dbReference type="EMBL" id="KEF56549.1"/>
    </source>
</evidence>
<dbReference type="Pfam" id="PF06463">
    <property type="entry name" value="Mob_synth_C"/>
    <property type="match status" value="1"/>
</dbReference>
<comment type="pathway">
    <text evidence="2">Cofactor biosynthesis; molybdopterin biosynthesis.</text>
</comment>
<evidence type="ECO:0000256" key="10">
    <source>
        <dbReference type="ARBA" id="ARBA00023128"/>
    </source>
</evidence>
<evidence type="ECO:0000256" key="15">
    <source>
        <dbReference type="SAM" id="MobiDB-lite"/>
    </source>
</evidence>
<keyword evidence="6" id="KW-0479">Metal-binding</keyword>
<dbReference type="GO" id="GO:0051539">
    <property type="term" value="F:4 iron, 4 sulfur cluster binding"/>
    <property type="evidence" value="ECO:0007669"/>
    <property type="project" value="UniProtKB-KW"/>
</dbReference>
<dbReference type="GO" id="GO:0046872">
    <property type="term" value="F:metal ion binding"/>
    <property type="evidence" value="ECO:0007669"/>
    <property type="project" value="UniProtKB-KW"/>
</dbReference>
<dbReference type="RefSeq" id="XP_013259139.1">
    <property type="nucleotide sequence ID" value="XM_013403685.1"/>
</dbReference>
<dbReference type="InterPro" id="IPR040064">
    <property type="entry name" value="MoaA-like"/>
</dbReference>
<dbReference type="GO" id="GO:0005525">
    <property type="term" value="F:GTP binding"/>
    <property type="evidence" value="ECO:0007669"/>
    <property type="project" value="UniProtKB-KW"/>
</dbReference>
<dbReference type="SFLD" id="SFLDG01383">
    <property type="entry name" value="cyclic_pyranopterin_phosphate"/>
    <property type="match status" value="1"/>
</dbReference>
<evidence type="ECO:0000259" key="16">
    <source>
        <dbReference type="PROSITE" id="PS51918"/>
    </source>
</evidence>
<evidence type="ECO:0000256" key="6">
    <source>
        <dbReference type="ARBA" id="ARBA00022723"/>
    </source>
</evidence>
<dbReference type="CDD" id="cd21117">
    <property type="entry name" value="Twitch_MoaA"/>
    <property type="match status" value="1"/>
</dbReference>
<dbReference type="NCBIfam" id="TIGR02666">
    <property type="entry name" value="moaA"/>
    <property type="match status" value="1"/>
</dbReference>
<evidence type="ECO:0000256" key="3">
    <source>
        <dbReference type="ARBA" id="ARBA00012167"/>
    </source>
</evidence>
<protein>
    <recommendedName>
        <fullName evidence="3">GTP 3',8-cyclase</fullName>
        <ecNumber evidence="3">4.1.99.22</ecNumber>
    </recommendedName>
</protein>
<dbReference type="SFLD" id="SFLDG01386">
    <property type="entry name" value="main_SPASM_domain-containing"/>
    <property type="match status" value="1"/>
</dbReference>
<dbReference type="PROSITE" id="PS01305">
    <property type="entry name" value="MOAA_NIFB_PQQE"/>
    <property type="match status" value="1"/>
</dbReference>
<dbReference type="GO" id="GO:0061798">
    <property type="term" value="F:GTP 3',8'-cyclase activity"/>
    <property type="evidence" value="ECO:0007669"/>
    <property type="project" value="UniProtKB-EC"/>
</dbReference>
<keyword evidence="4" id="KW-0004">4Fe-4S</keyword>
<feature type="compositionally biased region" description="Basic and acidic residues" evidence="15">
    <location>
        <begin position="74"/>
        <end position="85"/>
    </location>
</feature>
<evidence type="ECO:0000256" key="14">
    <source>
        <dbReference type="ARBA" id="ARBA00048697"/>
    </source>
</evidence>
<evidence type="ECO:0000313" key="18">
    <source>
        <dbReference type="Proteomes" id="UP000027920"/>
    </source>
</evidence>
<feature type="region of interest" description="Disordered" evidence="15">
    <location>
        <begin position="53"/>
        <end position="91"/>
    </location>
</feature>
<comment type="catalytic activity">
    <reaction evidence="14">
        <text>GTP + AH2 + S-adenosyl-L-methionine = (8S)-3',8-cyclo-7,8-dihydroguanosine 5'-triphosphate + 5'-deoxyadenosine + L-methionine + A + H(+)</text>
        <dbReference type="Rhea" id="RHEA:49576"/>
        <dbReference type="ChEBI" id="CHEBI:13193"/>
        <dbReference type="ChEBI" id="CHEBI:15378"/>
        <dbReference type="ChEBI" id="CHEBI:17319"/>
        <dbReference type="ChEBI" id="CHEBI:17499"/>
        <dbReference type="ChEBI" id="CHEBI:37565"/>
        <dbReference type="ChEBI" id="CHEBI:57844"/>
        <dbReference type="ChEBI" id="CHEBI:59789"/>
        <dbReference type="ChEBI" id="CHEBI:131766"/>
        <dbReference type="EC" id="4.1.99.22"/>
    </reaction>
</comment>